<keyword evidence="2" id="KW-1185">Reference proteome</keyword>
<accession>E8N458</accession>
<organism evidence="1 2">
    <name type="scientific">Anaerolinea thermophila (strain DSM 14523 / JCM 11388 / NBRC 100420 / UNI-1)</name>
    <dbReference type="NCBI Taxonomy" id="926569"/>
    <lineage>
        <taxon>Bacteria</taxon>
        <taxon>Bacillati</taxon>
        <taxon>Chloroflexota</taxon>
        <taxon>Anaerolineae</taxon>
        <taxon>Anaerolineales</taxon>
        <taxon>Anaerolineaceae</taxon>
        <taxon>Anaerolinea</taxon>
    </lineage>
</organism>
<name>E8N458_ANATU</name>
<dbReference type="AlphaFoldDB" id="E8N458"/>
<protein>
    <submittedName>
        <fullName evidence="1">Uncharacterized protein</fullName>
    </submittedName>
</protein>
<dbReference type="STRING" id="926569.ANT_11880"/>
<evidence type="ECO:0000313" key="1">
    <source>
        <dbReference type="EMBL" id="BAJ63222.1"/>
    </source>
</evidence>
<proteinExistence type="predicted"/>
<dbReference type="RefSeq" id="WP_013559610.1">
    <property type="nucleotide sequence ID" value="NC_014960.1"/>
</dbReference>
<dbReference type="HOGENOM" id="CLU_890906_0_0_0"/>
<gene>
    <name evidence="1" type="ordered locus">ANT_11880</name>
</gene>
<dbReference type="InParanoid" id="E8N458"/>
<dbReference type="eggNOG" id="ENOG5032R2G">
    <property type="taxonomic scope" value="Bacteria"/>
</dbReference>
<dbReference type="OrthoDB" id="2957541at2"/>
<dbReference type="KEGG" id="atm:ANT_11880"/>
<evidence type="ECO:0000313" key="2">
    <source>
        <dbReference type="Proteomes" id="UP000008922"/>
    </source>
</evidence>
<sequence length="365" mass="41665">MRGWIRRLILLSLFIPWMVQKIPASFAQQSTPEPRLFLPVIMHQKNQYGPEIYTTSYYIKSLDPTLMYNRGCELGKRDLALPGTQENLVILDFGGPRYFENASGQKVYGTKLFYPGGRVSTDEIAEAVKWYAMGYYVCTGEDTTSFVLVGIGTNNYEYDDCGDYCAVNYAHGQAWAQMVNAVNRWLTENNMFAQVRAVGANDIELSWNDYARTRDWLDGYDSVNEAIMVNFGAIPGCPYFAAPGSTCGSYRCYDIDKSCVWSKEQVWYVIWGSKPVYPVPEIYSNNGVNAQQWYLMSVYGYTAHGYPVEFLGVMTQYQACKDKPSDPTCEYLDNTPLEGWTQLQTLLNGDSRVKHEIKYSTDIRW</sequence>
<dbReference type="Proteomes" id="UP000008922">
    <property type="component" value="Chromosome"/>
</dbReference>
<dbReference type="EMBL" id="AP012029">
    <property type="protein sequence ID" value="BAJ63222.1"/>
    <property type="molecule type" value="Genomic_DNA"/>
</dbReference>
<reference evidence="1 2" key="1">
    <citation type="submission" date="2010-12" db="EMBL/GenBank/DDBJ databases">
        <title>Whole genome sequence of Anaerolinea thermophila UNI-1.</title>
        <authorList>
            <person name="Narita-Yamada S."/>
            <person name="Kishi E."/>
            <person name="Watanabe Y."/>
            <person name="Takasaki K."/>
            <person name="Ankai A."/>
            <person name="Oguchi A."/>
            <person name="Fukui S."/>
            <person name="Takahashi M."/>
            <person name="Yashiro I."/>
            <person name="Hosoyama A."/>
            <person name="Sekiguchi Y."/>
            <person name="Hanada S."/>
            <person name="Fujita N."/>
        </authorList>
    </citation>
    <scope>NUCLEOTIDE SEQUENCE [LARGE SCALE GENOMIC DNA]</scope>
    <source>
        <strain evidence="2">DSM 14523 / JCM 11388 / NBRC 100420 / UNI-1</strain>
    </source>
</reference>